<feature type="domain" description="AMP-dependent synthetase/ligase" evidence="2">
    <location>
        <begin position="123"/>
        <end position="455"/>
    </location>
</feature>
<dbReference type="SUPFAM" id="SSF56801">
    <property type="entry name" value="Acetyl-CoA synthetase-like"/>
    <property type="match status" value="1"/>
</dbReference>
<dbReference type="InterPro" id="IPR025110">
    <property type="entry name" value="AMP-bd_C"/>
</dbReference>
<feature type="compositionally biased region" description="Basic and acidic residues" evidence="1">
    <location>
        <begin position="81"/>
        <end position="114"/>
    </location>
</feature>
<feature type="region of interest" description="Disordered" evidence="1">
    <location>
        <begin position="33"/>
        <end position="123"/>
    </location>
</feature>
<dbReference type="InterPro" id="IPR000873">
    <property type="entry name" value="AMP-dep_synth/lig_dom"/>
</dbReference>
<evidence type="ECO:0000259" key="2">
    <source>
        <dbReference type="Pfam" id="PF00501"/>
    </source>
</evidence>
<evidence type="ECO:0000313" key="4">
    <source>
        <dbReference type="EMBL" id="MFI6503352.1"/>
    </source>
</evidence>
<feature type="domain" description="AMP-binding enzyme C-terminal" evidence="3">
    <location>
        <begin position="506"/>
        <end position="581"/>
    </location>
</feature>
<dbReference type="Gene3D" id="3.30.300.30">
    <property type="match status" value="1"/>
</dbReference>
<evidence type="ECO:0000259" key="3">
    <source>
        <dbReference type="Pfam" id="PF13193"/>
    </source>
</evidence>
<dbReference type="InterPro" id="IPR020845">
    <property type="entry name" value="AMP-binding_CS"/>
</dbReference>
<dbReference type="PROSITE" id="PS00455">
    <property type="entry name" value="AMP_BINDING"/>
    <property type="match status" value="1"/>
</dbReference>
<gene>
    <name evidence="4" type="ORF">ACIBG2_38625</name>
</gene>
<evidence type="ECO:0000313" key="5">
    <source>
        <dbReference type="Proteomes" id="UP001612741"/>
    </source>
</evidence>
<dbReference type="Gene3D" id="2.30.38.10">
    <property type="entry name" value="Luciferase, Domain 3"/>
    <property type="match status" value="1"/>
</dbReference>
<dbReference type="EMBL" id="JBITGY010000011">
    <property type="protein sequence ID" value="MFI6503352.1"/>
    <property type="molecule type" value="Genomic_DNA"/>
</dbReference>
<dbReference type="Pfam" id="PF00501">
    <property type="entry name" value="AMP-binding"/>
    <property type="match status" value="1"/>
</dbReference>
<keyword evidence="5" id="KW-1185">Reference proteome</keyword>
<dbReference type="PANTHER" id="PTHR43767:SF1">
    <property type="entry name" value="NONRIBOSOMAL PEPTIDE SYNTHASE PES1 (EUROFUNG)-RELATED"/>
    <property type="match status" value="1"/>
</dbReference>
<dbReference type="InterPro" id="IPR050237">
    <property type="entry name" value="ATP-dep_AMP-bd_enzyme"/>
</dbReference>
<dbReference type="Proteomes" id="UP001612741">
    <property type="component" value="Unassembled WGS sequence"/>
</dbReference>
<reference evidence="4 5" key="1">
    <citation type="submission" date="2024-10" db="EMBL/GenBank/DDBJ databases">
        <title>The Natural Products Discovery Center: Release of the First 8490 Sequenced Strains for Exploring Actinobacteria Biosynthetic Diversity.</title>
        <authorList>
            <person name="Kalkreuter E."/>
            <person name="Kautsar S.A."/>
            <person name="Yang D."/>
            <person name="Bader C.D."/>
            <person name="Teijaro C.N."/>
            <person name="Fluegel L."/>
            <person name="Davis C.M."/>
            <person name="Simpson J.R."/>
            <person name="Lauterbach L."/>
            <person name="Steele A.D."/>
            <person name="Gui C."/>
            <person name="Meng S."/>
            <person name="Li G."/>
            <person name="Viehrig K."/>
            <person name="Ye F."/>
            <person name="Su P."/>
            <person name="Kiefer A.F."/>
            <person name="Nichols A."/>
            <person name="Cepeda A.J."/>
            <person name="Yan W."/>
            <person name="Fan B."/>
            <person name="Jiang Y."/>
            <person name="Adhikari A."/>
            <person name="Zheng C.-J."/>
            <person name="Schuster L."/>
            <person name="Cowan T.M."/>
            <person name="Smanski M.J."/>
            <person name="Chevrette M.G."/>
            <person name="De Carvalho L.P.S."/>
            <person name="Shen B."/>
        </authorList>
    </citation>
    <scope>NUCLEOTIDE SEQUENCE [LARGE SCALE GENOMIC DNA]</scope>
    <source>
        <strain evidence="4 5">NPDC050545</strain>
    </source>
</reference>
<organism evidence="4 5">
    <name type="scientific">Nonomuraea typhae</name>
    <dbReference type="NCBI Taxonomy" id="2603600"/>
    <lineage>
        <taxon>Bacteria</taxon>
        <taxon>Bacillati</taxon>
        <taxon>Actinomycetota</taxon>
        <taxon>Actinomycetes</taxon>
        <taxon>Streptosporangiales</taxon>
        <taxon>Streptosporangiaceae</taxon>
        <taxon>Nonomuraea</taxon>
    </lineage>
</organism>
<dbReference type="PANTHER" id="PTHR43767">
    <property type="entry name" value="LONG-CHAIN-FATTY-ACID--COA LIGASE"/>
    <property type="match status" value="1"/>
</dbReference>
<protein>
    <submittedName>
        <fullName evidence="4">(2,3-dihydroxybenzoyl)adenylate synthase</fullName>
    </submittedName>
</protein>
<comment type="caution">
    <text evidence="4">The sequence shown here is derived from an EMBL/GenBank/DDBJ whole genome shotgun (WGS) entry which is preliminary data.</text>
</comment>
<sequence length="592" mass="63923">MLDGCVPWPEEFAERYRAAGYWKDETLGEMLRARAREHGDRPALVAPRGNTRRTARPGAQASDLEAGREAGGATGSEAGWETERQTGTETRTEAGTKAGGEAERETGEQTRTETGRQTGTETAWERLTYAELDARADRVAAGLHALGIAPGDRVVVQLTNTTAFVTLIFGLFRLGALPVFALPAHRSSEITYFCEFTGAIAYVIPDEDEYHRLAEEVLRKTTTLEHVLTKIPEAEPADLPRPDPADVALFLLSGGTTGVPKLVPRTHQEWAYSGRAVAEACAYDGDTVHLVSLPLGHNWPLTHGLLATFHAGGTLVLADGPSPDETFPLIEGEGVTETGLVPGVALLWMEAAEWGEHDLSSLRRVTIGGSKLSDELAKRVEPALGCRLQQAFGMAEGLCGFHRPEDPPEVVLVSQGIPVSPADEMRVVDEDDRDVPPGEVGQLLARGPYTVRGYYRSPAHNAQAFTRDGFYRTGDLVRLLPTGHVVFEGRVKDQINRGGDKIAAEEVENHLLAHPNVRQAALVGVPDEVLGERSCACVVPRGEAPALPELAAFLRGRGVAAFKIPDRLEIMTDFPLTPLGKVSKKALTAMVT</sequence>
<dbReference type="RefSeq" id="WP_397089139.1">
    <property type="nucleotide sequence ID" value="NZ_JBITGY010000011.1"/>
</dbReference>
<dbReference type="InterPro" id="IPR045851">
    <property type="entry name" value="AMP-bd_C_sf"/>
</dbReference>
<proteinExistence type="predicted"/>
<accession>A0ABW7Z591</accession>
<dbReference type="Gene3D" id="3.40.50.980">
    <property type="match status" value="2"/>
</dbReference>
<name>A0ABW7Z591_9ACTN</name>
<evidence type="ECO:0000256" key="1">
    <source>
        <dbReference type="SAM" id="MobiDB-lite"/>
    </source>
</evidence>
<dbReference type="Pfam" id="PF13193">
    <property type="entry name" value="AMP-binding_C"/>
    <property type="match status" value="1"/>
</dbReference>